<feature type="domain" description="DUF4179" evidence="2">
    <location>
        <begin position="47"/>
        <end position="133"/>
    </location>
</feature>
<accession>A0A6P1MJL4</accession>
<gene>
    <name evidence="4" type="ORF">Ami3637_10760</name>
</gene>
<dbReference type="AlphaFoldDB" id="A0A6P1MJL4"/>
<keyword evidence="1" id="KW-0472">Membrane</keyword>
<proteinExistence type="predicted"/>
<evidence type="ECO:0000256" key="1">
    <source>
        <dbReference type="SAM" id="Phobius"/>
    </source>
</evidence>
<name>A0A6P1MJL4_9FIRM</name>
<feature type="transmembrane region" description="Helical" evidence="1">
    <location>
        <begin position="51"/>
        <end position="70"/>
    </location>
</feature>
<dbReference type="KEGG" id="amic:Ami3637_10760"/>
<dbReference type="Proteomes" id="UP000463883">
    <property type="component" value="Chromosome"/>
</dbReference>
<evidence type="ECO:0000313" key="4">
    <source>
        <dbReference type="EMBL" id="QHI72824.1"/>
    </source>
</evidence>
<evidence type="ECO:0000313" key="5">
    <source>
        <dbReference type="Proteomes" id="UP000463883"/>
    </source>
</evidence>
<dbReference type="EMBL" id="CP047591">
    <property type="protein sequence ID" value="QHI72824.1"/>
    <property type="molecule type" value="Genomic_DNA"/>
</dbReference>
<dbReference type="RefSeq" id="WP_162362591.1">
    <property type="nucleotide sequence ID" value="NZ_CP047591.1"/>
</dbReference>
<keyword evidence="1" id="KW-1133">Transmembrane helix</keyword>
<keyword evidence="5" id="KW-1185">Reference proteome</keyword>
<protein>
    <submittedName>
        <fullName evidence="4">DUF4179 domain-containing protein</fullName>
    </submittedName>
</protein>
<evidence type="ECO:0000259" key="3">
    <source>
        <dbReference type="Pfam" id="PF18705"/>
    </source>
</evidence>
<keyword evidence="1" id="KW-0812">Transmembrane</keyword>
<dbReference type="Gene3D" id="2.60.40.1630">
    <property type="entry name" value="bacillus anthracis domain"/>
    <property type="match status" value="1"/>
</dbReference>
<sequence>MKEIYSLLNDVETDIDSYCPQDLTDIEKTKLKEQIKKRIGKPEKNGKRKRYAAVAACVAVCVIALGTLNFSDLVYASAKSIAWQISNFLGIEKNLQDYTTVVGTSKTDKGYTIKLNEIILDENQLVVSSSVQSKQKLSEGGVIASADVYVNGKRVSVAAGGSSRALDDYTEESLLDYELEDIDTSSRLDIELVYTDILQGSKVTNGKWAFHFEADGSKLAEATVHKDLNNSFTLPDGSKLVLTEYTSNDLGQKIYFKVENWEYEKNPMYDLELEGKDDQGNKIIFDMSYFDGEEKTGRLNVRMIEGVVPESAKWVMLKPYAVKMPEKSGKMSHDFVEIGDSFTIKLSD</sequence>
<dbReference type="InterPro" id="IPR025436">
    <property type="entry name" value="DUF4179"/>
</dbReference>
<dbReference type="InterPro" id="IPR040680">
    <property type="entry name" value="DUF5643"/>
</dbReference>
<dbReference type="Pfam" id="PF13786">
    <property type="entry name" value="DUF4179"/>
    <property type="match status" value="1"/>
</dbReference>
<evidence type="ECO:0000259" key="2">
    <source>
        <dbReference type="Pfam" id="PF13786"/>
    </source>
</evidence>
<reference evidence="4 5" key="1">
    <citation type="submission" date="2020-01" db="EMBL/GenBank/DDBJ databases">
        <title>Genomic analysis of Aminipila sp. CBA3637.</title>
        <authorList>
            <person name="Kim Y.B."/>
            <person name="Roh S.W."/>
        </authorList>
    </citation>
    <scope>NUCLEOTIDE SEQUENCE [LARGE SCALE GENOMIC DNA]</scope>
    <source>
        <strain evidence="4 5">CBA3637</strain>
    </source>
</reference>
<organism evidence="4 5">
    <name type="scientific">Aminipila terrae</name>
    <dbReference type="NCBI Taxonomy" id="2697030"/>
    <lineage>
        <taxon>Bacteria</taxon>
        <taxon>Bacillati</taxon>
        <taxon>Bacillota</taxon>
        <taxon>Clostridia</taxon>
        <taxon>Peptostreptococcales</taxon>
        <taxon>Anaerovoracaceae</taxon>
        <taxon>Aminipila</taxon>
    </lineage>
</organism>
<feature type="domain" description="DUF5643" evidence="3">
    <location>
        <begin position="227"/>
        <end position="338"/>
    </location>
</feature>
<dbReference type="Pfam" id="PF18705">
    <property type="entry name" value="DUF5643"/>
    <property type="match status" value="1"/>
</dbReference>